<dbReference type="Proteomes" id="UP000231259">
    <property type="component" value="Unassembled WGS sequence"/>
</dbReference>
<keyword evidence="1" id="KW-0472">Membrane</keyword>
<organism evidence="2 3">
    <name type="scientific">Puniceibacterium antarcticum</name>
    <dbReference type="NCBI Taxonomy" id="1206336"/>
    <lineage>
        <taxon>Bacteria</taxon>
        <taxon>Pseudomonadati</taxon>
        <taxon>Pseudomonadota</taxon>
        <taxon>Alphaproteobacteria</taxon>
        <taxon>Rhodobacterales</taxon>
        <taxon>Paracoccaceae</taxon>
        <taxon>Puniceibacterium</taxon>
    </lineage>
</organism>
<evidence type="ECO:0000313" key="3">
    <source>
        <dbReference type="Proteomes" id="UP000231259"/>
    </source>
</evidence>
<feature type="transmembrane region" description="Helical" evidence="1">
    <location>
        <begin position="40"/>
        <end position="58"/>
    </location>
</feature>
<dbReference type="InterPro" id="IPR025356">
    <property type="entry name" value="DUF4260"/>
</dbReference>
<name>A0A2G8R737_9RHOB</name>
<evidence type="ECO:0008006" key="4">
    <source>
        <dbReference type="Google" id="ProtNLM"/>
    </source>
</evidence>
<dbReference type="EMBL" id="AWWI01000167">
    <property type="protein sequence ID" value="PIL17349.1"/>
    <property type="molecule type" value="Genomic_DNA"/>
</dbReference>
<keyword evidence="1" id="KW-0812">Transmembrane</keyword>
<protein>
    <recommendedName>
        <fullName evidence="4">DUF4260 domain-containing protein</fullName>
    </recommendedName>
</protein>
<evidence type="ECO:0000256" key="1">
    <source>
        <dbReference type="SAM" id="Phobius"/>
    </source>
</evidence>
<gene>
    <name evidence="2" type="ORF">P775_24415</name>
</gene>
<feature type="transmembrane region" description="Helical" evidence="1">
    <location>
        <begin position="7"/>
        <end position="28"/>
    </location>
</feature>
<keyword evidence="1" id="KW-1133">Transmembrane helix</keyword>
<sequence>MPPDLSFFGYLSGPKVGAFVCNLVHLYAVGELMLCVGHALAQPVLAALGALWIAHSGFDRMLGYGLKSPKGFGDTPLGCIGKT</sequence>
<reference evidence="2 3" key="1">
    <citation type="submission" date="2013-09" db="EMBL/GenBank/DDBJ databases">
        <title>Genome sequencing of Phaeobacter antarcticus sp. nov. SM1211.</title>
        <authorList>
            <person name="Zhang X.-Y."/>
            <person name="Liu C."/>
            <person name="Chen X.-L."/>
            <person name="Xie B.-B."/>
            <person name="Qin Q.-L."/>
            <person name="Rong J.-C."/>
            <person name="Zhang Y.-Z."/>
        </authorList>
    </citation>
    <scope>NUCLEOTIDE SEQUENCE [LARGE SCALE GENOMIC DNA]</scope>
    <source>
        <strain evidence="2 3">SM1211</strain>
    </source>
</reference>
<evidence type="ECO:0000313" key="2">
    <source>
        <dbReference type="EMBL" id="PIL17349.1"/>
    </source>
</evidence>
<dbReference type="AlphaFoldDB" id="A0A2G8R737"/>
<keyword evidence="3" id="KW-1185">Reference proteome</keyword>
<accession>A0A2G8R737</accession>
<comment type="caution">
    <text evidence="2">The sequence shown here is derived from an EMBL/GenBank/DDBJ whole genome shotgun (WGS) entry which is preliminary data.</text>
</comment>
<dbReference type="Pfam" id="PF14079">
    <property type="entry name" value="DUF4260"/>
    <property type="match status" value="1"/>
</dbReference>
<dbReference type="RefSeq" id="WP_245875828.1">
    <property type="nucleotide sequence ID" value="NZ_AWWI01000167.1"/>
</dbReference>
<proteinExistence type="predicted"/>